<dbReference type="InterPro" id="IPR014284">
    <property type="entry name" value="RNA_pol_sigma-70_dom"/>
</dbReference>
<evidence type="ECO:0000259" key="1">
    <source>
        <dbReference type="Pfam" id="PF04542"/>
    </source>
</evidence>
<keyword evidence="3" id="KW-1185">Reference proteome</keyword>
<name>A0ABW8VUI7_9BACI</name>
<evidence type="ECO:0000313" key="3">
    <source>
        <dbReference type="Proteomes" id="UP001628668"/>
    </source>
</evidence>
<comment type="caution">
    <text evidence="2">The sequence shown here is derived from an EMBL/GenBank/DDBJ whole genome shotgun (WGS) entry which is preliminary data.</text>
</comment>
<protein>
    <submittedName>
        <fullName evidence="2">Sigma-70 family RNA polymerase sigma factor</fullName>
    </submittedName>
</protein>
<sequence>MDSFDTVQKQYENMIHKIIYSLNIYRNKEEFYQTGLIALWEAYEKFDTEKGAFPAFAFSYIKGRIMTEMTTYHRHADRNVYQKEEFWEQIQDDCKEDYFPKEQILSYCTNLTENQKKWVIYTFLHMLTIQEIATLENVSTSAVKKWRYGAKAKILDNSL</sequence>
<evidence type="ECO:0000313" key="2">
    <source>
        <dbReference type="EMBL" id="MFL8939034.1"/>
    </source>
</evidence>
<gene>
    <name evidence="2" type="ORF">ACKA06_19805</name>
</gene>
<dbReference type="SUPFAM" id="SSF88946">
    <property type="entry name" value="Sigma2 domain of RNA polymerase sigma factors"/>
    <property type="match status" value="1"/>
</dbReference>
<dbReference type="EMBL" id="JBJOSA010000028">
    <property type="protein sequence ID" value="MFL8939034.1"/>
    <property type="molecule type" value="Genomic_DNA"/>
</dbReference>
<dbReference type="InterPro" id="IPR013325">
    <property type="entry name" value="RNA_pol_sigma_r2"/>
</dbReference>
<dbReference type="InterPro" id="IPR013324">
    <property type="entry name" value="RNA_pol_sigma_r3/r4-like"/>
</dbReference>
<dbReference type="SUPFAM" id="SSF88659">
    <property type="entry name" value="Sigma3 and sigma4 domains of RNA polymerase sigma factors"/>
    <property type="match status" value="1"/>
</dbReference>
<dbReference type="Pfam" id="PF04542">
    <property type="entry name" value="Sigma70_r2"/>
    <property type="match status" value="1"/>
</dbReference>
<accession>A0ABW8VUI7</accession>
<proteinExistence type="predicted"/>
<dbReference type="Gene3D" id="1.10.1740.10">
    <property type="match status" value="1"/>
</dbReference>
<dbReference type="Proteomes" id="UP001628668">
    <property type="component" value="Unassembled WGS sequence"/>
</dbReference>
<dbReference type="RefSeq" id="WP_411160461.1">
    <property type="nucleotide sequence ID" value="NZ_JBJOSA010000028.1"/>
</dbReference>
<feature type="domain" description="RNA polymerase sigma-70 region 2" evidence="1">
    <location>
        <begin position="9"/>
        <end position="69"/>
    </location>
</feature>
<dbReference type="InterPro" id="IPR007627">
    <property type="entry name" value="RNA_pol_sigma70_r2"/>
</dbReference>
<reference evidence="2 3" key="1">
    <citation type="submission" date="2024-12" db="EMBL/GenBank/DDBJ databases">
        <authorList>
            <person name="Li X."/>
            <person name="Zhang D."/>
        </authorList>
    </citation>
    <scope>NUCLEOTIDE SEQUENCE [LARGE SCALE GENOMIC DNA]</scope>
    <source>
        <strain evidence="2 3">JCM19602</strain>
    </source>
</reference>
<dbReference type="NCBIfam" id="TIGR02937">
    <property type="entry name" value="sigma70-ECF"/>
    <property type="match status" value="1"/>
</dbReference>
<organism evidence="2 3">
    <name type="scientific">Rossellomorea oryzaecorticis</name>
    <dbReference type="NCBI Taxonomy" id="1396505"/>
    <lineage>
        <taxon>Bacteria</taxon>
        <taxon>Bacillati</taxon>
        <taxon>Bacillota</taxon>
        <taxon>Bacilli</taxon>
        <taxon>Bacillales</taxon>
        <taxon>Bacillaceae</taxon>
        <taxon>Rossellomorea</taxon>
    </lineage>
</organism>